<name>A0A368JRB8_9BACT</name>
<proteinExistence type="inferred from homology"/>
<evidence type="ECO:0000313" key="4">
    <source>
        <dbReference type="Proteomes" id="UP000253383"/>
    </source>
</evidence>
<organism evidence="3 4">
    <name type="scientific">Larkinella punicea</name>
    <dbReference type="NCBI Taxonomy" id="2315727"/>
    <lineage>
        <taxon>Bacteria</taxon>
        <taxon>Pseudomonadati</taxon>
        <taxon>Bacteroidota</taxon>
        <taxon>Cytophagia</taxon>
        <taxon>Cytophagales</taxon>
        <taxon>Spirosomataceae</taxon>
        <taxon>Larkinella</taxon>
    </lineage>
</organism>
<comment type="similarity">
    <text evidence="1">Belongs to the short-chain dehydrogenases/reductases (SDR) family.</text>
</comment>
<dbReference type="GO" id="GO:0016491">
    <property type="term" value="F:oxidoreductase activity"/>
    <property type="evidence" value="ECO:0007669"/>
    <property type="project" value="UniProtKB-KW"/>
</dbReference>
<comment type="caution">
    <text evidence="3">The sequence shown here is derived from an EMBL/GenBank/DDBJ whole genome shotgun (WGS) entry which is preliminary data.</text>
</comment>
<keyword evidence="2" id="KW-0560">Oxidoreductase</keyword>
<dbReference type="Pfam" id="PF13561">
    <property type="entry name" value="adh_short_C2"/>
    <property type="match status" value="1"/>
</dbReference>
<dbReference type="InterPro" id="IPR002347">
    <property type="entry name" value="SDR_fam"/>
</dbReference>
<sequence length="255" mass="27113">MDKVFANRTVLISGGLGDIGRATALEFARNGASIAIGDIAPPTKAEAFLAELKLYDVASHYTQVDVTDAGAVQNWVLAVEHTLGVADIIIANAATVTPAGIHEITAEQWANELNINLNGAFYLTQSATARLLAHQLPGRVVFVGSWAAHAVHPHIPAYCVSKAGLRMLCQCLALELAPHQILVNEIAPGYVNAGLSARFWEEDPASSEVARNQVPVKKLISAEAVARQIVQLCHPDNEHMTGSTLLMDGGLSLLT</sequence>
<dbReference type="Proteomes" id="UP000253383">
    <property type="component" value="Unassembled WGS sequence"/>
</dbReference>
<dbReference type="CDD" id="cd05233">
    <property type="entry name" value="SDR_c"/>
    <property type="match status" value="1"/>
</dbReference>
<dbReference type="OrthoDB" id="9788235at2"/>
<dbReference type="InterPro" id="IPR020904">
    <property type="entry name" value="Sc_DH/Rdtase_CS"/>
</dbReference>
<dbReference type="PANTHER" id="PTHR43669:SF3">
    <property type="entry name" value="ALCOHOL DEHYDROGENASE, PUTATIVE (AFU_ORTHOLOGUE AFUA_3G03445)-RELATED"/>
    <property type="match status" value="1"/>
</dbReference>
<reference evidence="3 4" key="1">
    <citation type="submission" date="2018-07" db="EMBL/GenBank/DDBJ databases">
        <title>Genome analysis of Larkinella rosea.</title>
        <authorList>
            <person name="Zhou Z."/>
            <person name="Wang G."/>
        </authorList>
    </citation>
    <scope>NUCLEOTIDE SEQUENCE [LARGE SCALE GENOMIC DNA]</scope>
    <source>
        <strain evidence="4">zzj9</strain>
    </source>
</reference>
<dbReference type="Gene3D" id="3.40.50.720">
    <property type="entry name" value="NAD(P)-binding Rossmann-like Domain"/>
    <property type="match status" value="1"/>
</dbReference>
<protein>
    <submittedName>
        <fullName evidence="3">SDR family NAD(P)-dependent oxidoreductase</fullName>
    </submittedName>
</protein>
<dbReference type="RefSeq" id="WP_114406752.1">
    <property type="nucleotide sequence ID" value="NZ_QOWE01000011.1"/>
</dbReference>
<gene>
    <name evidence="3" type="ORF">DUE52_14560</name>
</gene>
<dbReference type="PANTHER" id="PTHR43669">
    <property type="entry name" value="5-KETO-D-GLUCONATE 5-REDUCTASE"/>
    <property type="match status" value="1"/>
</dbReference>
<evidence type="ECO:0000256" key="1">
    <source>
        <dbReference type="ARBA" id="ARBA00006484"/>
    </source>
</evidence>
<dbReference type="SUPFAM" id="SSF51735">
    <property type="entry name" value="NAD(P)-binding Rossmann-fold domains"/>
    <property type="match status" value="1"/>
</dbReference>
<dbReference type="FunFam" id="3.40.50.720:FF:000084">
    <property type="entry name" value="Short-chain dehydrogenase reductase"/>
    <property type="match status" value="1"/>
</dbReference>
<dbReference type="InterPro" id="IPR036291">
    <property type="entry name" value="NAD(P)-bd_dom_sf"/>
</dbReference>
<evidence type="ECO:0000256" key="2">
    <source>
        <dbReference type="ARBA" id="ARBA00023002"/>
    </source>
</evidence>
<dbReference type="PROSITE" id="PS00061">
    <property type="entry name" value="ADH_SHORT"/>
    <property type="match status" value="1"/>
</dbReference>
<evidence type="ECO:0000313" key="3">
    <source>
        <dbReference type="EMBL" id="RCR68701.1"/>
    </source>
</evidence>
<accession>A0A368JRB8</accession>
<dbReference type="PRINTS" id="PR00081">
    <property type="entry name" value="GDHRDH"/>
</dbReference>
<keyword evidence="4" id="KW-1185">Reference proteome</keyword>
<dbReference type="EMBL" id="QOWE01000011">
    <property type="protein sequence ID" value="RCR68701.1"/>
    <property type="molecule type" value="Genomic_DNA"/>
</dbReference>
<dbReference type="AlphaFoldDB" id="A0A368JRB8"/>